<evidence type="ECO:0000313" key="4">
    <source>
        <dbReference type="Proteomes" id="UP001501011"/>
    </source>
</evidence>
<organism evidence="3 4">
    <name type="scientific">Kangiella marina</name>
    <dbReference type="NCBI Taxonomy" id="1079178"/>
    <lineage>
        <taxon>Bacteria</taxon>
        <taxon>Pseudomonadati</taxon>
        <taxon>Pseudomonadota</taxon>
        <taxon>Gammaproteobacteria</taxon>
        <taxon>Kangiellales</taxon>
        <taxon>Kangiellaceae</taxon>
        <taxon>Kangiella</taxon>
    </lineage>
</organism>
<dbReference type="EMBL" id="BAABFV010000001">
    <property type="protein sequence ID" value="GAA4360452.1"/>
    <property type="molecule type" value="Genomic_DNA"/>
</dbReference>
<feature type="transmembrane region" description="Helical" evidence="1">
    <location>
        <begin position="43"/>
        <end position="62"/>
    </location>
</feature>
<keyword evidence="1" id="KW-1133">Transmembrane helix</keyword>
<reference evidence="4" key="1">
    <citation type="journal article" date="2019" name="Int. J. Syst. Evol. Microbiol.">
        <title>The Global Catalogue of Microorganisms (GCM) 10K type strain sequencing project: providing services to taxonomists for standard genome sequencing and annotation.</title>
        <authorList>
            <consortium name="The Broad Institute Genomics Platform"/>
            <consortium name="The Broad Institute Genome Sequencing Center for Infectious Disease"/>
            <person name="Wu L."/>
            <person name="Ma J."/>
        </authorList>
    </citation>
    <scope>NUCLEOTIDE SEQUENCE [LARGE SCALE GENOMIC DNA]</scope>
    <source>
        <strain evidence="4">JCM 17728</strain>
    </source>
</reference>
<feature type="transmembrane region" description="Helical" evidence="1">
    <location>
        <begin position="114"/>
        <end position="132"/>
    </location>
</feature>
<comment type="caution">
    <text evidence="3">The sequence shown here is derived from an EMBL/GenBank/DDBJ whole genome shotgun (WGS) entry which is preliminary data.</text>
</comment>
<evidence type="ECO:0000259" key="2">
    <source>
        <dbReference type="Pfam" id="PF02517"/>
    </source>
</evidence>
<evidence type="ECO:0000256" key="1">
    <source>
        <dbReference type="SAM" id="Phobius"/>
    </source>
</evidence>
<evidence type="ECO:0000313" key="3">
    <source>
        <dbReference type="EMBL" id="GAA4360452.1"/>
    </source>
</evidence>
<feature type="transmembrane region" description="Helical" evidence="1">
    <location>
        <begin position="138"/>
        <end position="155"/>
    </location>
</feature>
<keyword evidence="1" id="KW-0812">Transmembrane</keyword>
<dbReference type="PANTHER" id="PTHR36435">
    <property type="entry name" value="SLR1288 PROTEIN"/>
    <property type="match status" value="1"/>
</dbReference>
<dbReference type="Pfam" id="PF02517">
    <property type="entry name" value="Rce1-like"/>
    <property type="match status" value="1"/>
</dbReference>
<keyword evidence="1" id="KW-0472">Membrane</keyword>
<feature type="transmembrane region" description="Helical" evidence="1">
    <location>
        <begin position="82"/>
        <end position="102"/>
    </location>
</feature>
<dbReference type="InterPro" id="IPR052710">
    <property type="entry name" value="CAAX_protease"/>
</dbReference>
<dbReference type="Proteomes" id="UP001501011">
    <property type="component" value="Unassembled WGS sequence"/>
</dbReference>
<dbReference type="InterPro" id="IPR003675">
    <property type="entry name" value="Rce1/LyrA-like_dom"/>
</dbReference>
<name>A0ABP8IJK3_9GAMM</name>
<sequence length="180" mass="19744">MVLILSVTGSLVISYTLLALLTQEYLVTQFLPRLSLKPHRILIALASGAAIAYVVSFVSSQYPPQAGESNTFRIIQSSGLSAQSLLIFVTVLLAPLCEEYLFRGIIFDALKTRFTTFFAICASAVVFMGFHLIEYSDYWVGMSAIFLLGIALAFLRESSNSMLSPILCHASYNAGILWLA</sequence>
<protein>
    <recommendedName>
        <fullName evidence="2">CAAX prenyl protease 2/Lysostaphin resistance protein A-like domain-containing protein</fullName>
    </recommendedName>
</protein>
<keyword evidence="4" id="KW-1185">Reference proteome</keyword>
<dbReference type="PANTHER" id="PTHR36435:SF1">
    <property type="entry name" value="CAAX AMINO TERMINAL PROTEASE FAMILY PROTEIN"/>
    <property type="match status" value="1"/>
</dbReference>
<feature type="domain" description="CAAX prenyl protease 2/Lysostaphin resistance protein A-like" evidence="2">
    <location>
        <begin position="84"/>
        <end position="174"/>
    </location>
</feature>
<gene>
    <name evidence="3" type="ORF">GCM10023151_12430</name>
</gene>
<proteinExistence type="predicted"/>
<accession>A0ABP8IJK3</accession>